<dbReference type="GO" id="GO:0055130">
    <property type="term" value="P:D-alanine catabolic process"/>
    <property type="evidence" value="ECO:0007669"/>
    <property type="project" value="TreeGrafter"/>
</dbReference>
<organism evidence="4 5">
    <name type="scientific">Methylobrevis pamukkalensis</name>
    <dbReference type="NCBI Taxonomy" id="1439726"/>
    <lineage>
        <taxon>Bacteria</taxon>
        <taxon>Pseudomonadati</taxon>
        <taxon>Pseudomonadota</taxon>
        <taxon>Alphaproteobacteria</taxon>
        <taxon>Hyphomicrobiales</taxon>
        <taxon>Pleomorphomonadaceae</taxon>
        <taxon>Methylobrevis</taxon>
    </lineage>
</organism>
<keyword evidence="2 4" id="KW-0560">Oxidoreductase</keyword>
<evidence type="ECO:0000313" key="4">
    <source>
        <dbReference type="EMBL" id="ODN68563.1"/>
    </source>
</evidence>
<dbReference type="InterPro" id="IPR006076">
    <property type="entry name" value="FAD-dep_OxRdtase"/>
</dbReference>
<dbReference type="EC" id="1.5.3.19" evidence="4"/>
<gene>
    <name evidence="4" type="primary">mlr_4</name>
    <name evidence="4" type="ORF">A6302_04139</name>
</gene>
<dbReference type="InterPro" id="IPR036188">
    <property type="entry name" value="FAD/NAD-bd_sf"/>
</dbReference>
<dbReference type="GO" id="GO:0008718">
    <property type="term" value="F:D-amino-acid dehydrogenase activity"/>
    <property type="evidence" value="ECO:0007669"/>
    <property type="project" value="TreeGrafter"/>
</dbReference>
<dbReference type="GO" id="GO:0005886">
    <property type="term" value="C:plasma membrane"/>
    <property type="evidence" value="ECO:0007669"/>
    <property type="project" value="TreeGrafter"/>
</dbReference>
<comment type="caution">
    <text evidence="4">The sequence shown here is derived from an EMBL/GenBank/DDBJ whole genome shotgun (WGS) entry which is preliminary data.</text>
</comment>
<protein>
    <submittedName>
        <fullName evidence="4">4-methylaminobutanoate oxidase (Formaldehyde-forming)</fullName>
        <ecNumber evidence="4">1.5.3.19</ecNumber>
    </submittedName>
</protein>
<evidence type="ECO:0000313" key="5">
    <source>
        <dbReference type="Proteomes" id="UP000094622"/>
    </source>
</evidence>
<evidence type="ECO:0000256" key="2">
    <source>
        <dbReference type="ARBA" id="ARBA00023002"/>
    </source>
</evidence>
<name>A0A1E3GX01_9HYPH</name>
<dbReference type="AlphaFoldDB" id="A0A1E3GX01"/>
<comment type="similarity">
    <text evidence="1">Belongs to the DadA oxidoreductase family.</text>
</comment>
<dbReference type="PATRIC" id="fig|1439726.3.peg.4374"/>
<dbReference type="GO" id="GO:0102317">
    <property type="term" value="F:4-methylaminobutyrate oxidase (demethylating) activity"/>
    <property type="evidence" value="ECO:0007669"/>
    <property type="project" value="UniProtKB-EC"/>
</dbReference>
<dbReference type="Gene3D" id="3.30.9.10">
    <property type="entry name" value="D-Amino Acid Oxidase, subunit A, domain 2"/>
    <property type="match status" value="2"/>
</dbReference>
<evidence type="ECO:0000256" key="1">
    <source>
        <dbReference type="ARBA" id="ARBA00009410"/>
    </source>
</evidence>
<dbReference type="Gene3D" id="3.50.50.60">
    <property type="entry name" value="FAD/NAD(P)-binding domain"/>
    <property type="match status" value="2"/>
</dbReference>
<dbReference type="PANTHER" id="PTHR13847:SF280">
    <property type="entry name" value="D-AMINO ACID DEHYDROGENASE"/>
    <property type="match status" value="1"/>
</dbReference>
<sequence>MTLCEKGHVGGEQSSRNWGWCRKMGRDPREIPLSIEALRLWSGMNARIGLETGFRTTGILYLAESEAQMADRAAWLDYARPYQLDSRAIGPAEVDALLPGNTRPYVGAVYTASDGRAEPQKAAPAIAAAARAKGAIVLQNCAVRGVETAGGRVSAVVTERGRIVTSQVVVAGGAWSRLFTLPLGLRLPQLKVRSTVLRTAPVEGGPTTAGWTNAVAWRKRLDGGYSLANGHGGIADIVPDSFRFFLDFLPALRAEWNSLHLRLGARFVEEFLNWRPAALDEVSPYERVRVLDPEPDMKGSLAAKKAFDANFPQLAGARVEQHWAGMIDATPDAVPVISSIDTMPGLFVATGFSGHGFGIGPGAGRLMAELVRGVTPVVDPTPFRFSRFTDGSKPRPIAGL</sequence>
<reference evidence="4 5" key="1">
    <citation type="submission" date="2016-07" db="EMBL/GenBank/DDBJ databases">
        <title>Draft Genome Sequence of Methylobrevis pamukkalensis PK2.</title>
        <authorList>
            <person name="Vasilenko O.V."/>
            <person name="Doronina N.V."/>
            <person name="Shmareva M.N."/>
            <person name="Tarlachkov S.V."/>
            <person name="Mustakhimov I."/>
            <person name="Trotsenko Y.A."/>
        </authorList>
    </citation>
    <scope>NUCLEOTIDE SEQUENCE [LARGE SCALE GENOMIC DNA]</scope>
    <source>
        <strain evidence="4 5">PK2</strain>
    </source>
</reference>
<feature type="domain" description="FAD dependent oxidoreductase" evidence="3">
    <location>
        <begin position="2"/>
        <end position="370"/>
    </location>
</feature>
<dbReference type="Proteomes" id="UP000094622">
    <property type="component" value="Unassembled WGS sequence"/>
</dbReference>
<proteinExistence type="inferred from homology"/>
<dbReference type="GO" id="GO:0005737">
    <property type="term" value="C:cytoplasm"/>
    <property type="evidence" value="ECO:0007669"/>
    <property type="project" value="TreeGrafter"/>
</dbReference>
<dbReference type="Pfam" id="PF01266">
    <property type="entry name" value="DAO"/>
    <property type="match status" value="1"/>
</dbReference>
<accession>A0A1E3GX01</accession>
<dbReference type="PANTHER" id="PTHR13847">
    <property type="entry name" value="SARCOSINE DEHYDROGENASE-RELATED"/>
    <property type="match status" value="1"/>
</dbReference>
<dbReference type="EMBL" id="MCRJ01000159">
    <property type="protein sequence ID" value="ODN68563.1"/>
    <property type="molecule type" value="Genomic_DNA"/>
</dbReference>
<dbReference type="SUPFAM" id="SSF51905">
    <property type="entry name" value="FAD/NAD(P)-binding domain"/>
    <property type="match status" value="1"/>
</dbReference>
<evidence type="ECO:0000259" key="3">
    <source>
        <dbReference type="Pfam" id="PF01266"/>
    </source>
</evidence>
<keyword evidence="5" id="KW-1185">Reference proteome</keyword>